<accession>A0A367VDA1</accession>
<protein>
    <submittedName>
        <fullName evidence="1">Uncharacterized protein</fullName>
    </submittedName>
</protein>
<reference evidence="1 2" key="1">
    <citation type="submission" date="2014-07" db="EMBL/GenBank/DDBJ databases">
        <title>Draft genome sequence of Thalassospira profundimaris R8-17.</title>
        <authorList>
            <person name="Lai Q."/>
            <person name="Shao Z."/>
        </authorList>
    </citation>
    <scope>NUCLEOTIDE SEQUENCE [LARGE SCALE GENOMIC DNA]</scope>
    <source>
        <strain evidence="1 2">R8-17</strain>
    </source>
</reference>
<name>A0A367VDA1_9PROT</name>
<dbReference type="Proteomes" id="UP000253061">
    <property type="component" value="Unassembled WGS sequence"/>
</dbReference>
<dbReference type="EMBL" id="JPWB01000003">
    <property type="protein sequence ID" value="RCK23167.1"/>
    <property type="molecule type" value="Genomic_DNA"/>
</dbReference>
<evidence type="ECO:0000313" key="1">
    <source>
        <dbReference type="EMBL" id="RCK23167.1"/>
    </source>
</evidence>
<gene>
    <name evidence="1" type="ORF">TH6_09080</name>
</gene>
<sequence length="310" mass="33779">MAGAALLLAGCVTDQGLTDRKGRSLSLDDEGSFEPAESRFNTFKFLDVSKSYSTQAYERDNGQGWAEIVKWDTGKSYVLIQYVNSAWFSRSTEDRALEGADFRKIAAKMGIPEAKHQMIDQVSPRTKGWIGKNGDCVAGFFAKRFKRFTPYDNDRGYSDAIVEFAGCSKFSESPEAIMQGINLITEADEAQLAAAYLNIGPLGNNGSTLTSQNQTWTFEGDWDGVSSEIEGEVRKKGAAQFDFSFDITEADASCSGTAITGSGTGNTGTWKLLCDNGLKADGMWTKHEGQPIKGAGADSMKRRISFELKS</sequence>
<evidence type="ECO:0000313" key="2">
    <source>
        <dbReference type="Proteomes" id="UP000253061"/>
    </source>
</evidence>
<dbReference type="AlphaFoldDB" id="A0A367VDA1"/>
<proteinExistence type="predicted"/>
<organism evidence="1 2">
    <name type="scientific">Thalassospira profundimaris</name>
    <dbReference type="NCBI Taxonomy" id="502049"/>
    <lineage>
        <taxon>Bacteria</taxon>
        <taxon>Pseudomonadati</taxon>
        <taxon>Pseudomonadota</taxon>
        <taxon>Alphaproteobacteria</taxon>
        <taxon>Rhodospirillales</taxon>
        <taxon>Thalassospiraceae</taxon>
        <taxon>Thalassospira</taxon>
    </lineage>
</organism>
<comment type="caution">
    <text evidence="1">The sequence shown here is derived from an EMBL/GenBank/DDBJ whole genome shotgun (WGS) entry which is preliminary data.</text>
</comment>